<gene>
    <name evidence="1" type="ORF">GRF29_112g862265</name>
</gene>
<dbReference type="Proteomes" id="UP001280581">
    <property type="component" value="Unassembled WGS sequence"/>
</dbReference>
<dbReference type="InterPro" id="IPR021848">
    <property type="entry name" value="HODM_asu-like"/>
</dbReference>
<reference evidence="1 2" key="1">
    <citation type="submission" date="2021-02" db="EMBL/GenBank/DDBJ databases">
        <title>Genome assembly of Pseudopithomyces chartarum.</title>
        <authorList>
            <person name="Jauregui R."/>
            <person name="Singh J."/>
            <person name="Voisey C."/>
        </authorList>
    </citation>
    <scope>NUCLEOTIDE SEQUENCE [LARGE SCALE GENOMIC DNA]</scope>
    <source>
        <strain evidence="1 2">AGR01</strain>
    </source>
</reference>
<protein>
    <submittedName>
        <fullName evidence="1">Uncharacterized protein</fullName>
    </submittedName>
</protein>
<evidence type="ECO:0000313" key="2">
    <source>
        <dbReference type="Proteomes" id="UP001280581"/>
    </source>
</evidence>
<dbReference type="AlphaFoldDB" id="A0AAN6LW35"/>
<comment type="caution">
    <text evidence="1">The sequence shown here is derived from an EMBL/GenBank/DDBJ whole genome shotgun (WGS) entry which is preliminary data.</text>
</comment>
<proteinExistence type="predicted"/>
<dbReference type="EMBL" id="WVTA01000011">
    <property type="protein sequence ID" value="KAK3203320.1"/>
    <property type="molecule type" value="Genomic_DNA"/>
</dbReference>
<organism evidence="1 2">
    <name type="scientific">Pseudopithomyces chartarum</name>
    <dbReference type="NCBI Taxonomy" id="1892770"/>
    <lineage>
        <taxon>Eukaryota</taxon>
        <taxon>Fungi</taxon>
        <taxon>Dikarya</taxon>
        <taxon>Ascomycota</taxon>
        <taxon>Pezizomycotina</taxon>
        <taxon>Dothideomycetes</taxon>
        <taxon>Pleosporomycetidae</taxon>
        <taxon>Pleosporales</taxon>
        <taxon>Massarineae</taxon>
        <taxon>Didymosphaeriaceae</taxon>
        <taxon>Pseudopithomyces</taxon>
    </lineage>
</organism>
<sequence length="299" mass="33588">MAIENTSMSEFITMDHTYQSRIALRSELIKDSRHDVLAHRPVVKTSVLEFYSWMTSTYLPRRFPTVFSITPTGLYNKVTNLTLPATTADVETALSLLGSNVDCDFLFLLPIPTGDKDYPTEEGIKYRLEGFITCFPSGFNTRSKLGLSLADIHDPVPGYKSKLQKSMDRFFASLPVGRIIKRHNWSITTHPRLHALAGNHMTEEEHAGGVEDEEINMSQTVLRCERQTLHRLPGTKALVFAFKTYTYPIEELRNEGSGEELADAIEGLGKGNVPEITVYKRQVVWGKKVAAYLRGNASS</sequence>
<name>A0AAN6LW35_9PLEO</name>
<keyword evidence="2" id="KW-1185">Reference proteome</keyword>
<dbReference type="Pfam" id="PF11927">
    <property type="entry name" value="HODM_asu-like"/>
    <property type="match status" value="1"/>
</dbReference>
<accession>A0AAN6LW35</accession>
<evidence type="ECO:0000313" key="1">
    <source>
        <dbReference type="EMBL" id="KAK3203320.1"/>
    </source>
</evidence>